<feature type="region of interest" description="Disordered" evidence="1">
    <location>
        <begin position="103"/>
        <end position="132"/>
    </location>
</feature>
<reference evidence="4" key="1">
    <citation type="journal article" date="2019" name="Int. J. Syst. Evol. Microbiol.">
        <title>The Global Catalogue of Microorganisms (GCM) 10K type strain sequencing project: providing services to taxonomists for standard genome sequencing and annotation.</title>
        <authorList>
            <consortium name="The Broad Institute Genomics Platform"/>
            <consortium name="The Broad Institute Genome Sequencing Center for Infectious Disease"/>
            <person name="Wu L."/>
            <person name="Ma J."/>
        </authorList>
    </citation>
    <scope>NUCLEOTIDE SEQUENCE [LARGE SCALE GENOMIC DNA]</scope>
    <source>
        <strain evidence="4">JCM 30742</strain>
    </source>
</reference>
<accession>A0ABP7CZX8</accession>
<keyword evidence="4" id="KW-1185">Reference proteome</keyword>
<evidence type="ECO:0000313" key="4">
    <source>
        <dbReference type="Proteomes" id="UP001500752"/>
    </source>
</evidence>
<dbReference type="Proteomes" id="UP001500752">
    <property type="component" value="Unassembled WGS sequence"/>
</dbReference>
<evidence type="ECO:0000259" key="2">
    <source>
        <dbReference type="Pfam" id="PF07969"/>
    </source>
</evidence>
<protein>
    <submittedName>
        <fullName evidence="3">Amidohydrolase</fullName>
    </submittedName>
</protein>
<dbReference type="Pfam" id="PF07969">
    <property type="entry name" value="Amidohydro_3"/>
    <property type="match status" value="1"/>
</dbReference>
<dbReference type="RefSeq" id="WP_345153286.1">
    <property type="nucleotide sequence ID" value="NZ_BAABEO010000025.1"/>
</dbReference>
<dbReference type="EMBL" id="BAABEO010000025">
    <property type="protein sequence ID" value="GAA3697316.1"/>
    <property type="molecule type" value="Genomic_DNA"/>
</dbReference>
<evidence type="ECO:0000313" key="3">
    <source>
        <dbReference type="EMBL" id="GAA3697316.1"/>
    </source>
</evidence>
<feature type="domain" description="Amidohydrolase 3" evidence="2">
    <location>
        <begin position="141"/>
        <end position="493"/>
    </location>
</feature>
<organism evidence="3 4">
    <name type="scientific">Arthrobacter ginkgonis</name>
    <dbReference type="NCBI Taxonomy" id="1630594"/>
    <lineage>
        <taxon>Bacteria</taxon>
        <taxon>Bacillati</taxon>
        <taxon>Actinomycetota</taxon>
        <taxon>Actinomycetes</taxon>
        <taxon>Micrococcales</taxon>
        <taxon>Micrococcaceae</taxon>
        <taxon>Arthrobacter</taxon>
    </lineage>
</organism>
<dbReference type="PANTHER" id="PTHR22642">
    <property type="entry name" value="IMIDAZOLONEPROPIONASE"/>
    <property type="match status" value="1"/>
</dbReference>
<dbReference type="PANTHER" id="PTHR22642:SF2">
    <property type="entry name" value="PROTEIN LONG AFTER FAR-RED 3"/>
    <property type="match status" value="1"/>
</dbReference>
<name>A0ABP7CZX8_9MICC</name>
<dbReference type="Gene3D" id="2.30.40.10">
    <property type="entry name" value="Urease, subunit C, domain 1"/>
    <property type="match status" value="2"/>
</dbReference>
<comment type="caution">
    <text evidence="3">The sequence shown here is derived from an EMBL/GenBank/DDBJ whole genome shotgun (WGS) entry which is preliminary data.</text>
</comment>
<dbReference type="SUPFAM" id="SSF51556">
    <property type="entry name" value="Metallo-dependent hydrolases"/>
    <property type="match status" value="1"/>
</dbReference>
<dbReference type="InterPro" id="IPR032466">
    <property type="entry name" value="Metal_Hydrolase"/>
</dbReference>
<dbReference type="SUPFAM" id="SSF51338">
    <property type="entry name" value="Composite domain of metallo-dependent hydrolases"/>
    <property type="match status" value="1"/>
</dbReference>
<dbReference type="Gene3D" id="3.20.20.140">
    <property type="entry name" value="Metal-dependent hydrolases"/>
    <property type="match status" value="1"/>
</dbReference>
<dbReference type="Gene3D" id="3.10.310.70">
    <property type="match status" value="1"/>
</dbReference>
<gene>
    <name evidence="3" type="ORF">GCM10023081_37840</name>
</gene>
<proteinExistence type="predicted"/>
<dbReference type="InterPro" id="IPR013108">
    <property type="entry name" value="Amidohydro_3"/>
</dbReference>
<evidence type="ECO:0000256" key="1">
    <source>
        <dbReference type="SAM" id="MobiDB-lite"/>
    </source>
</evidence>
<dbReference type="InterPro" id="IPR011059">
    <property type="entry name" value="Metal-dep_hydrolase_composite"/>
</dbReference>
<sequence length="515" mass="53188">MRHEPLPPTPGPAPSGEADLLLRGGRILTLDARDSTAEALAVRGGRIIAVGGERELSRLAGRHTRVVDLDGGAAIPGINDSHLHGAWLGAMWPRTLFGAADSGAPNPLGAPNLPDGRNDAGTGATELGLTEPGPDVEQRLLHSEADREAALLAAGRIAASFGITSYTEPGLGPGENAGPTGCFGEEVLATYRRLAADGRLTARITVLMLYGLLDGPSRLADFEAGLASLPAGPAGGRPHGPAERLLRVAGVKIFADGIPPMRNAWIHGCYPDGTHGTPLTDGATEEARAASLRAMIQAAHARGLQVGVHATGDRSIDAFIDAVAEAGKGYGDLRHYVIHGDLVGEAALRRLAGLGMGLNTQAAIALHTGDLLVGTLGRQAAAAAWPLRAALAAGVPLALSSDAPVTTPDWRLGLAAADEWMGDAGDPRARMGELLRCYTAAGAWQDHAEAYKGTLEVGKVADIAVLEADPYALAPADMPDVAVLHTVFDGRLIHSRDEIHGRDEAAVNSAAANLR</sequence>